<dbReference type="InterPro" id="IPR011992">
    <property type="entry name" value="EF-hand-dom_pair"/>
</dbReference>
<dbReference type="STRING" id="27835.A0A0N4YEG1"/>
<dbReference type="PROSITE" id="PS00018">
    <property type="entry name" value="EF_HAND_1"/>
    <property type="match status" value="2"/>
</dbReference>
<feature type="domain" description="EF-hand" evidence="2">
    <location>
        <begin position="167"/>
        <end position="194"/>
    </location>
</feature>
<name>A0A0N4YEG1_NIPBR</name>
<evidence type="ECO:0000313" key="4">
    <source>
        <dbReference type="Proteomes" id="UP000271162"/>
    </source>
</evidence>
<evidence type="ECO:0000313" key="3">
    <source>
        <dbReference type="EMBL" id="VDL78672.1"/>
    </source>
</evidence>
<evidence type="ECO:0000259" key="2">
    <source>
        <dbReference type="PROSITE" id="PS50222"/>
    </source>
</evidence>
<dbReference type="InterPro" id="IPR018247">
    <property type="entry name" value="EF_Hand_1_Ca_BS"/>
</dbReference>
<evidence type="ECO:0000313" key="5">
    <source>
        <dbReference type="WBParaSite" id="NBR_0001507701-mRNA-1"/>
    </source>
</evidence>
<evidence type="ECO:0000256" key="1">
    <source>
        <dbReference type="ARBA" id="ARBA00022837"/>
    </source>
</evidence>
<dbReference type="AlphaFoldDB" id="A0A0N4YEG1"/>
<reference evidence="3 4" key="2">
    <citation type="submission" date="2018-11" db="EMBL/GenBank/DDBJ databases">
        <authorList>
            <consortium name="Pathogen Informatics"/>
        </authorList>
    </citation>
    <scope>NUCLEOTIDE SEQUENCE [LARGE SCALE GENOMIC DNA]</scope>
</reference>
<keyword evidence="4" id="KW-1185">Reference proteome</keyword>
<organism evidence="5">
    <name type="scientific">Nippostrongylus brasiliensis</name>
    <name type="common">Rat hookworm</name>
    <dbReference type="NCBI Taxonomy" id="27835"/>
    <lineage>
        <taxon>Eukaryota</taxon>
        <taxon>Metazoa</taxon>
        <taxon>Ecdysozoa</taxon>
        <taxon>Nematoda</taxon>
        <taxon>Chromadorea</taxon>
        <taxon>Rhabditida</taxon>
        <taxon>Rhabditina</taxon>
        <taxon>Rhabditomorpha</taxon>
        <taxon>Strongyloidea</taxon>
        <taxon>Heligmosomidae</taxon>
        <taxon>Nippostrongylus</taxon>
    </lineage>
</organism>
<dbReference type="PROSITE" id="PS50222">
    <property type="entry name" value="EF_HAND_2"/>
    <property type="match status" value="2"/>
</dbReference>
<dbReference type="EMBL" id="UYSL01021591">
    <property type="protein sequence ID" value="VDL78672.1"/>
    <property type="molecule type" value="Genomic_DNA"/>
</dbReference>
<gene>
    <name evidence="3" type="ORF">NBR_LOCUS15078</name>
</gene>
<dbReference type="Gene3D" id="1.10.238.10">
    <property type="entry name" value="EF-hand"/>
    <property type="match status" value="1"/>
</dbReference>
<dbReference type="Proteomes" id="UP000271162">
    <property type="component" value="Unassembled WGS sequence"/>
</dbReference>
<reference evidence="5" key="1">
    <citation type="submission" date="2017-02" db="UniProtKB">
        <authorList>
            <consortium name="WormBaseParasite"/>
        </authorList>
    </citation>
    <scope>IDENTIFICATION</scope>
</reference>
<keyword evidence="1" id="KW-0106">Calcium</keyword>
<dbReference type="GO" id="GO:0005509">
    <property type="term" value="F:calcium ion binding"/>
    <property type="evidence" value="ECO:0007669"/>
    <property type="project" value="InterPro"/>
</dbReference>
<dbReference type="InterPro" id="IPR002048">
    <property type="entry name" value="EF_hand_dom"/>
</dbReference>
<sequence length="248" mass="29291">MELEKSDLWNVPCLEAEQKLKKKKRGIFQMVKTKSDGISNFRSIKERCPVEQLVEQHKDVNPFLVRKWEKIFYVFFDRNASQQVDWGDFYMVLRSKAYVQKVREVYGTESVQTEYAKKTMTALWEGLCKQADSDQDMLISIEEWIRLLKVSAMKNEHKWFHEYEHFMFKLFDVSSDGKIDSAEYVDGMSVYGFTKTVSEQTFRKLAVDENGTYTAVITRPMWSRYFSDFFFSADKNSLGNHLFGILEI</sequence>
<proteinExistence type="predicted"/>
<accession>A0A0N4YEG1</accession>
<dbReference type="SUPFAM" id="SSF47473">
    <property type="entry name" value="EF-hand"/>
    <property type="match status" value="1"/>
</dbReference>
<protein>
    <submittedName>
        <fullName evidence="5">Calexcitin-1 (inferred by orthology to a C. elegans protein)</fullName>
    </submittedName>
</protein>
<dbReference type="WBParaSite" id="NBR_0001507701-mRNA-1">
    <property type="protein sequence ID" value="NBR_0001507701-mRNA-1"/>
    <property type="gene ID" value="NBR_0001507701"/>
</dbReference>
<feature type="domain" description="EF-hand" evidence="2">
    <location>
        <begin position="119"/>
        <end position="154"/>
    </location>
</feature>
<dbReference type="OMA" id="AYFCELA"/>